<gene>
    <name evidence="8" type="ORF">BJ878DRAFT_539857</name>
</gene>
<feature type="transmembrane region" description="Helical" evidence="6">
    <location>
        <begin position="111"/>
        <end position="131"/>
    </location>
</feature>
<evidence type="ECO:0000256" key="3">
    <source>
        <dbReference type="ARBA" id="ARBA00022989"/>
    </source>
</evidence>
<comment type="caution">
    <text evidence="8">The sequence shown here is derived from an EMBL/GenBank/DDBJ whole genome shotgun (WGS) entry which is preliminary data.</text>
</comment>
<dbReference type="InterPro" id="IPR049326">
    <property type="entry name" value="Rhodopsin_dom_fungi"/>
</dbReference>
<accession>A0A9P7Z7D2</accession>
<dbReference type="Proteomes" id="UP000887226">
    <property type="component" value="Unassembled WGS sequence"/>
</dbReference>
<evidence type="ECO:0000313" key="8">
    <source>
        <dbReference type="EMBL" id="KAG9246904.1"/>
    </source>
</evidence>
<dbReference type="AlphaFoldDB" id="A0A9P7Z7D2"/>
<name>A0A9P7Z7D2_9HELO</name>
<dbReference type="InterPro" id="IPR052337">
    <property type="entry name" value="SAT4-like"/>
</dbReference>
<keyword evidence="9" id="KW-1185">Reference proteome</keyword>
<evidence type="ECO:0000256" key="6">
    <source>
        <dbReference type="SAM" id="Phobius"/>
    </source>
</evidence>
<evidence type="ECO:0000256" key="5">
    <source>
        <dbReference type="ARBA" id="ARBA00038359"/>
    </source>
</evidence>
<dbReference type="EMBL" id="MU253789">
    <property type="protein sequence ID" value="KAG9246904.1"/>
    <property type="molecule type" value="Genomic_DNA"/>
</dbReference>
<dbReference type="Pfam" id="PF20684">
    <property type="entry name" value="Fung_rhodopsin"/>
    <property type="match status" value="1"/>
</dbReference>
<keyword evidence="2 6" id="KW-0812">Transmembrane</keyword>
<comment type="similarity">
    <text evidence="5">Belongs to the SAT4 family.</text>
</comment>
<evidence type="ECO:0000259" key="7">
    <source>
        <dbReference type="Pfam" id="PF20684"/>
    </source>
</evidence>
<keyword evidence="4 6" id="KW-0472">Membrane</keyword>
<dbReference type="PANTHER" id="PTHR33048">
    <property type="entry name" value="PTH11-LIKE INTEGRAL MEMBRANE PROTEIN (AFU_ORTHOLOGUE AFUA_5G11245)"/>
    <property type="match status" value="1"/>
</dbReference>
<evidence type="ECO:0000313" key="9">
    <source>
        <dbReference type="Proteomes" id="UP000887226"/>
    </source>
</evidence>
<dbReference type="OrthoDB" id="2496787at2759"/>
<protein>
    <submittedName>
        <fullName evidence="8">CFEM domain-containing protein</fullName>
    </submittedName>
</protein>
<evidence type="ECO:0000256" key="4">
    <source>
        <dbReference type="ARBA" id="ARBA00023136"/>
    </source>
</evidence>
<evidence type="ECO:0000256" key="2">
    <source>
        <dbReference type="ARBA" id="ARBA00022692"/>
    </source>
</evidence>
<keyword evidence="3 6" id="KW-1133">Transmembrane helix</keyword>
<evidence type="ECO:0000256" key="1">
    <source>
        <dbReference type="ARBA" id="ARBA00004141"/>
    </source>
</evidence>
<dbReference type="GO" id="GO:0016020">
    <property type="term" value="C:membrane"/>
    <property type="evidence" value="ECO:0007669"/>
    <property type="project" value="UniProtKB-SubCell"/>
</dbReference>
<organism evidence="8 9">
    <name type="scientific">Calycina marina</name>
    <dbReference type="NCBI Taxonomy" id="1763456"/>
    <lineage>
        <taxon>Eukaryota</taxon>
        <taxon>Fungi</taxon>
        <taxon>Dikarya</taxon>
        <taxon>Ascomycota</taxon>
        <taxon>Pezizomycotina</taxon>
        <taxon>Leotiomycetes</taxon>
        <taxon>Helotiales</taxon>
        <taxon>Pezizellaceae</taxon>
        <taxon>Calycina</taxon>
    </lineage>
</organism>
<comment type="subcellular location">
    <subcellularLocation>
        <location evidence="1">Membrane</location>
        <topology evidence="1">Multi-pass membrane protein</topology>
    </subcellularLocation>
</comment>
<dbReference type="PANTHER" id="PTHR33048:SF143">
    <property type="entry name" value="EXTRACELLULAR MEMBRANE PROTEIN CFEM DOMAIN-CONTAINING PROTEIN-RELATED"/>
    <property type="match status" value="1"/>
</dbReference>
<feature type="domain" description="Rhodopsin" evidence="7">
    <location>
        <begin position="6"/>
        <end position="241"/>
    </location>
</feature>
<feature type="transmembrane region" description="Helical" evidence="6">
    <location>
        <begin position="151"/>
        <end position="172"/>
    </location>
</feature>
<feature type="transmembrane region" description="Helical" evidence="6">
    <location>
        <begin position="72"/>
        <end position="90"/>
    </location>
</feature>
<proteinExistence type="inferred from homology"/>
<sequence>MNIVLLRMYHRWSSNAAFGPDDWAIVSAIVVGVPGSFMNVYGITSNGLGTDIWTLWSKTITDLIHNFYTIKLLYFVQVGAIKLAFLLFYLRIFPGHQIRKTICVTILDNTLYTALFVLIGVFQCKPISFYWKRWNGEHVGSCINLNAFAFSNAAISIVLNVVMLTLPLTQIFGLHMHWKKRAGVAMMFTWLDRKRNPPSLCCLANTQNLTWEYWNISLWSTIEINAGIICYCMPNLRFLLIRAFVSLMGSSQNRSMSKAGYWTELNEMPDASSRRAKARTKAEEGGWSVKGGISQTEGFEVPYAPAFACGSKSDLELASIHSSTIHSSTIHPSSGV</sequence>
<reference evidence="8" key="1">
    <citation type="journal article" date="2021" name="IMA Fungus">
        <title>Genomic characterization of three marine fungi, including Emericellopsis atlantica sp. nov. with signatures of a generalist lifestyle and marine biomass degradation.</title>
        <authorList>
            <person name="Hagestad O.C."/>
            <person name="Hou L."/>
            <person name="Andersen J.H."/>
            <person name="Hansen E.H."/>
            <person name="Altermark B."/>
            <person name="Li C."/>
            <person name="Kuhnert E."/>
            <person name="Cox R.J."/>
            <person name="Crous P.W."/>
            <person name="Spatafora J.W."/>
            <person name="Lail K."/>
            <person name="Amirebrahimi M."/>
            <person name="Lipzen A."/>
            <person name="Pangilinan J."/>
            <person name="Andreopoulos W."/>
            <person name="Hayes R.D."/>
            <person name="Ng V."/>
            <person name="Grigoriev I.V."/>
            <person name="Jackson S.A."/>
            <person name="Sutton T.D.S."/>
            <person name="Dobson A.D.W."/>
            <person name="Rama T."/>
        </authorList>
    </citation>
    <scope>NUCLEOTIDE SEQUENCE</scope>
    <source>
        <strain evidence="8">TRa3180A</strain>
    </source>
</reference>